<keyword evidence="3" id="KW-1185">Reference proteome</keyword>
<keyword evidence="1" id="KW-1133">Transmembrane helix</keyword>
<keyword evidence="1" id="KW-0812">Transmembrane</keyword>
<dbReference type="PANTHER" id="PTHR37096:SF1">
    <property type="entry name" value="AAA+ ATPASE DOMAIN-CONTAINING PROTEIN"/>
    <property type="match status" value="1"/>
</dbReference>
<dbReference type="PANTHER" id="PTHR37096">
    <property type="entry name" value="YALI0E33429P"/>
    <property type="match status" value="1"/>
</dbReference>
<evidence type="ECO:0000313" key="3">
    <source>
        <dbReference type="Proteomes" id="UP000816034"/>
    </source>
</evidence>
<comment type="caution">
    <text evidence="2">The sequence shown here is derived from an EMBL/GenBank/DDBJ whole genome shotgun (WGS) entry which is preliminary data.</text>
</comment>
<dbReference type="EMBL" id="PYSW02000001">
    <property type="protein sequence ID" value="KAG2394217.1"/>
    <property type="molecule type" value="Genomic_DNA"/>
</dbReference>
<dbReference type="Proteomes" id="UP000816034">
    <property type="component" value="Unassembled WGS sequence"/>
</dbReference>
<dbReference type="RefSeq" id="XP_044556111.1">
    <property type="nucleotide sequence ID" value="XM_044693569.1"/>
</dbReference>
<dbReference type="GeneID" id="68096436"/>
<evidence type="ECO:0000256" key="1">
    <source>
        <dbReference type="SAM" id="Phobius"/>
    </source>
</evidence>
<organism evidence="2 3">
    <name type="scientific">Naegleria lovaniensis</name>
    <name type="common">Amoeba</name>
    <dbReference type="NCBI Taxonomy" id="51637"/>
    <lineage>
        <taxon>Eukaryota</taxon>
        <taxon>Discoba</taxon>
        <taxon>Heterolobosea</taxon>
        <taxon>Tetramitia</taxon>
        <taxon>Eutetramitia</taxon>
        <taxon>Vahlkampfiidae</taxon>
        <taxon>Naegleria</taxon>
    </lineage>
</organism>
<keyword evidence="1" id="KW-0472">Membrane</keyword>
<dbReference type="SUPFAM" id="SSF52540">
    <property type="entry name" value="P-loop containing nucleoside triphosphate hydrolases"/>
    <property type="match status" value="1"/>
</dbReference>
<dbReference type="InterPro" id="IPR027417">
    <property type="entry name" value="P-loop_NTPase"/>
</dbReference>
<evidence type="ECO:0000313" key="2">
    <source>
        <dbReference type="EMBL" id="KAG2394217.1"/>
    </source>
</evidence>
<dbReference type="AlphaFoldDB" id="A0AA88H914"/>
<proteinExistence type="predicted"/>
<dbReference type="InterPro" id="IPR051667">
    <property type="entry name" value="Archaeal_ATPase_domain"/>
</dbReference>
<accession>A0AA88H914</accession>
<feature type="transmembrane region" description="Helical" evidence="1">
    <location>
        <begin position="16"/>
        <end position="33"/>
    </location>
</feature>
<gene>
    <name evidence="2" type="ORF">C9374_003981</name>
</gene>
<reference evidence="2 3" key="1">
    <citation type="journal article" date="2018" name="BMC Genomics">
        <title>The genome of Naegleria lovaniensis, the basis for a comparative approach to unravel pathogenicity factors of the human pathogenic amoeba N. fowleri.</title>
        <authorList>
            <person name="Liechti N."/>
            <person name="Schurch N."/>
            <person name="Bruggmann R."/>
            <person name="Wittwer M."/>
        </authorList>
    </citation>
    <scope>NUCLEOTIDE SEQUENCE [LARGE SCALE GENOMIC DNA]</scope>
    <source>
        <strain evidence="2 3">ATCC 30569</strain>
    </source>
</reference>
<sequence length="481" mass="55342">MFEIAKKLYDLLADNAYLIAGVGTVGFISIIYFKQREAWLESEMDSRQDLINPSTVYGCAGLTDGENTCNNHGNLQYRSSKPCNYAVWVDRPREYEQLCNFLKSSTARVVVLVGIPQSGRSKLATKAVLEAYPYELTHMDIRNSPFDDVHGLEERFSNKTFDVNDAISSIIRGLAKTLRGELDALEEVTNDNHGGEREASESLNRFKRALRRFKEIVIPADKPHLFFVNHMEAFSSLTRDVVGLRALEYFLLWLINLTRDHRNIRVLLTCSPLFYYDFMMDIPFRDNLHIVGLGDLPKQEAKSAYEKFIASFACQFNSNEHSIPPPPDFEQVYNILGGRLHDLSKFVELYYTTQQKIEDYPDLGATISKFTQVLYPELYGKLMRAQVSSSVLWEKEHVITAWKMLLNAPNHVVPYVEFIEQIPMNIFYSMLRFGLVLFRPQSSGYCDFEICKKMDTVTFRRPLDRIAAKTVLDKMNENSLN</sequence>
<evidence type="ECO:0008006" key="4">
    <source>
        <dbReference type="Google" id="ProtNLM"/>
    </source>
</evidence>
<name>A0AA88H914_NAELO</name>
<protein>
    <recommendedName>
        <fullName evidence="4">ATPase domain-containing protein</fullName>
    </recommendedName>
</protein>